<dbReference type="PANTHER" id="PTHR22706">
    <property type="entry name" value="ASSEMBLY FACTOR FOR SPINDLE MICROTUBULES"/>
    <property type="match status" value="1"/>
</dbReference>
<dbReference type="PANTHER" id="PTHR22706:SF1">
    <property type="entry name" value="ASSEMBLY FACTOR FOR SPINDLE MICROTUBULES"/>
    <property type="match status" value="1"/>
</dbReference>
<gene>
    <name evidence="6" type="ORF">PPAR1163_LOCUS29410</name>
</gene>
<evidence type="ECO:0000256" key="3">
    <source>
        <dbReference type="ARBA" id="ARBA00022737"/>
    </source>
</evidence>
<dbReference type="GO" id="GO:0005737">
    <property type="term" value="C:cytoplasm"/>
    <property type="evidence" value="ECO:0007669"/>
    <property type="project" value="UniProtKB-SubCell"/>
</dbReference>
<feature type="compositionally biased region" description="Basic and acidic residues" evidence="5">
    <location>
        <begin position="295"/>
        <end position="308"/>
    </location>
</feature>
<proteinExistence type="predicted"/>
<dbReference type="InterPro" id="IPR051185">
    <property type="entry name" value="ASPM"/>
</dbReference>
<comment type="subcellular location">
    <subcellularLocation>
        <location evidence="1">Cytoplasm</location>
    </subcellularLocation>
</comment>
<organism evidence="6">
    <name type="scientific">Phaeomonas parva</name>
    <dbReference type="NCBI Taxonomy" id="124430"/>
    <lineage>
        <taxon>Eukaryota</taxon>
        <taxon>Sar</taxon>
        <taxon>Stramenopiles</taxon>
        <taxon>Ochrophyta</taxon>
        <taxon>Pinguiophyceae</taxon>
        <taxon>Pinguiochrysidales</taxon>
        <taxon>Pinguiochrysidaceae</taxon>
        <taxon>Phaeomonas</taxon>
    </lineage>
</organism>
<dbReference type="InterPro" id="IPR000048">
    <property type="entry name" value="IQ_motif_EF-hand-BS"/>
</dbReference>
<dbReference type="PROSITE" id="PS50096">
    <property type="entry name" value="IQ"/>
    <property type="match status" value="8"/>
</dbReference>
<evidence type="ECO:0000256" key="2">
    <source>
        <dbReference type="ARBA" id="ARBA00022490"/>
    </source>
</evidence>
<dbReference type="GO" id="GO:0051295">
    <property type="term" value="P:establishment of meiotic spindle localization"/>
    <property type="evidence" value="ECO:0007669"/>
    <property type="project" value="TreeGrafter"/>
</dbReference>
<dbReference type="GO" id="GO:0007051">
    <property type="term" value="P:spindle organization"/>
    <property type="evidence" value="ECO:0007669"/>
    <property type="project" value="TreeGrafter"/>
</dbReference>
<dbReference type="GO" id="GO:0000278">
    <property type="term" value="P:mitotic cell cycle"/>
    <property type="evidence" value="ECO:0007669"/>
    <property type="project" value="TreeGrafter"/>
</dbReference>
<keyword evidence="3" id="KW-0677">Repeat</keyword>
<reference evidence="6" key="1">
    <citation type="submission" date="2021-01" db="EMBL/GenBank/DDBJ databases">
        <authorList>
            <person name="Corre E."/>
            <person name="Pelletier E."/>
            <person name="Niang G."/>
            <person name="Scheremetjew M."/>
            <person name="Finn R."/>
            <person name="Kale V."/>
            <person name="Holt S."/>
            <person name="Cochrane G."/>
            <person name="Meng A."/>
            <person name="Brown T."/>
            <person name="Cohen L."/>
        </authorList>
    </citation>
    <scope>NUCLEOTIDE SEQUENCE</scope>
    <source>
        <strain evidence="6">CCMP2877</strain>
    </source>
</reference>
<dbReference type="Gene3D" id="1.20.5.190">
    <property type="match status" value="2"/>
</dbReference>
<accession>A0A7S1UL19</accession>
<keyword evidence="4" id="KW-0112">Calmodulin-binding</keyword>
<evidence type="ECO:0000256" key="4">
    <source>
        <dbReference type="ARBA" id="ARBA00022860"/>
    </source>
</evidence>
<evidence type="ECO:0000256" key="5">
    <source>
        <dbReference type="SAM" id="MobiDB-lite"/>
    </source>
</evidence>
<feature type="region of interest" description="Disordered" evidence="5">
    <location>
        <begin position="288"/>
        <end position="308"/>
    </location>
</feature>
<dbReference type="AlphaFoldDB" id="A0A7S1UL19"/>
<dbReference type="EMBL" id="HBGJ01046727">
    <property type="protein sequence ID" value="CAD9270971.1"/>
    <property type="molecule type" value="Transcribed_RNA"/>
</dbReference>
<dbReference type="SMART" id="SM00015">
    <property type="entry name" value="IQ"/>
    <property type="match status" value="9"/>
</dbReference>
<protein>
    <submittedName>
        <fullName evidence="6">Uncharacterized protein</fullName>
    </submittedName>
</protein>
<name>A0A7S1UL19_9STRA</name>
<dbReference type="GO" id="GO:0000922">
    <property type="term" value="C:spindle pole"/>
    <property type="evidence" value="ECO:0007669"/>
    <property type="project" value="TreeGrafter"/>
</dbReference>
<dbReference type="GO" id="GO:0005516">
    <property type="term" value="F:calmodulin binding"/>
    <property type="evidence" value="ECO:0007669"/>
    <property type="project" value="UniProtKB-KW"/>
</dbReference>
<dbReference type="Pfam" id="PF00612">
    <property type="entry name" value="IQ"/>
    <property type="match status" value="4"/>
</dbReference>
<dbReference type="SUPFAM" id="SSF52540">
    <property type="entry name" value="P-loop containing nucleoside triphosphate hydrolases"/>
    <property type="match status" value="1"/>
</dbReference>
<keyword evidence="2" id="KW-0963">Cytoplasm</keyword>
<evidence type="ECO:0000256" key="1">
    <source>
        <dbReference type="ARBA" id="ARBA00004496"/>
    </source>
</evidence>
<evidence type="ECO:0000313" key="6">
    <source>
        <dbReference type="EMBL" id="CAD9270971.1"/>
    </source>
</evidence>
<sequence length="638" mass="72585">MSAAPMVSAPDTAALQRLEHMSMQAVDAKASARGQGAAALPAAPATPTDKIDALLVPVREGFLVTSTVYNCSFRTTHSDVMITTNTTQVVTSDAGRSTDERRNAELRRIQCRFPYKETSPFKEMGEAPLSTHFDVDAHLRKKQIRNRELLEEKDKFLADMEEERLSKTRSENLAATKMQASFRGWRERPHPEYTRKRPLVLNQAELAHEIQTRSQEAGLAPIRGVTLGGAKPRMKVPKGFRSRKEWERHSAITIQSQGRVWLARRRMARKRAVIEDKEQRHMATKLQSLVRGRQGRQEAERIQRERENQAAQVLQSRVRGMASRFEVAHLKRRQEEMQRQSEAARMIQTRARVKFATKKREEMEVVRMGEAVVRIQAQLRAKRDRKLVAKKRVEKEEQAFAATLIQSRIRAAKAREEVKVKRQEQHGATKIQNTFRTRKARRELEKRNQAVGKIHAAALGRRDRARVRAIKQERVEQNNAATLLQARMRGANDRAIVRNRRMQIIKDHSALLIQTASRKMIAKNRVKKMRMARINEIEQFVDQDGAILVHERGVAAIDAGHVVGVSRDADDAGVLLARRQAMMQGDSYQGDSFRSEGSEPELPDHILQTITAQISDDPFAESDDDSVLHEVAGPAVRM</sequence>
<dbReference type="InterPro" id="IPR027417">
    <property type="entry name" value="P-loop_NTPase"/>
</dbReference>